<feature type="domain" description="GGDEF" evidence="4">
    <location>
        <begin position="285"/>
        <end position="419"/>
    </location>
</feature>
<organism evidence="5 6">
    <name type="scientific">Marinospirillum alkalitolerans</name>
    <dbReference type="NCBI Taxonomy" id="3123374"/>
    <lineage>
        <taxon>Bacteria</taxon>
        <taxon>Pseudomonadati</taxon>
        <taxon>Pseudomonadota</taxon>
        <taxon>Gammaproteobacteria</taxon>
        <taxon>Oceanospirillales</taxon>
        <taxon>Oceanospirillaceae</taxon>
        <taxon>Marinospirillum</taxon>
    </lineage>
</organism>
<feature type="domain" description="EAL" evidence="3">
    <location>
        <begin position="428"/>
        <end position="686"/>
    </location>
</feature>
<accession>A0ABW8PY54</accession>
<gene>
    <name evidence="5" type="ORF">V6U78_07675</name>
</gene>
<evidence type="ECO:0000313" key="6">
    <source>
        <dbReference type="Proteomes" id="UP001621714"/>
    </source>
</evidence>
<dbReference type="SUPFAM" id="SSF55073">
    <property type="entry name" value="Nucleotide cyclase"/>
    <property type="match status" value="1"/>
</dbReference>
<dbReference type="SUPFAM" id="SSF141868">
    <property type="entry name" value="EAL domain-like"/>
    <property type="match status" value="1"/>
</dbReference>
<reference evidence="5 6" key="1">
    <citation type="submission" date="2024-02" db="EMBL/GenBank/DDBJ databases">
        <title>Marinospirillum sp. MEB 164 isolated from Lonar lake sediment.</title>
        <authorList>
            <person name="Joshi A."/>
            <person name="Thite S."/>
        </authorList>
    </citation>
    <scope>NUCLEOTIDE SEQUENCE [LARGE SCALE GENOMIC DNA]</scope>
    <source>
        <strain evidence="5 6">MEB164</strain>
    </source>
</reference>
<feature type="domain" description="Response regulatory" evidence="2">
    <location>
        <begin position="5"/>
        <end position="121"/>
    </location>
</feature>
<dbReference type="InterPro" id="IPR029787">
    <property type="entry name" value="Nucleotide_cyclase"/>
</dbReference>
<dbReference type="CDD" id="cd17574">
    <property type="entry name" value="REC_OmpR"/>
    <property type="match status" value="1"/>
</dbReference>
<protein>
    <submittedName>
        <fullName evidence="5">EAL domain-containing protein</fullName>
    </submittedName>
</protein>
<dbReference type="InterPro" id="IPR043128">
    <property type="entry name" value="Rev_trsase/Diguanyl_cyclase"/>
</dbReference>
<dbReference type="Pfam" id="PF00563">
    <property type="entry name" value="EAL"/>
    <property type="match status" value="1"/>
</dbReference>
<dbReference type="InterPro" id="IPR035919">
    <property type="entry name" value="EAL_sf"/>
</dbReference>
<keyword evidence="1" id="KW-0597">Phosphoprotein</keyword>
<dbReference type="NCBIfam" id="TIGR00254">
    <property type="entry name" value="GGDEF"/>
    <property type="match status" value="1"/>
</dbReference>
<dbReference type="CDD" id="cd01948">
    <property type="entry name" value="EAL"/>
    <property type="match status" value="1"/>
</dbReference>
<dbReference type="PANTHER" id="PTHR33121:SF79">
    <property type="entry name" value="CYCLIC DI-GMP PHOSPHODIESTERASE PDED-RELATED"/>
    <property type="match status" value="1"/>
</dbReference>
<dbReference type="PROSITE" id="PS50887">
    <property type="entry name" value="GGDEF"/>
    <property type="match status" value="1"/>
</dbReference>
<evidence type="ECO:0000256" key="1">
    <source>
        <dbReference type="PROSITE-ProRule" id="PRU00169"/>
    </source>
</evidence>
<dbReference type="InterPro" id="IPR000160">
    <property type="entry name" value="GGDEF_dom"/>
</dbReference>
<evidence type="ECO:0000313" key="5">
    <source>
        <dbReference type="EMBL" id="MFK7160911.1"/>
    </source>
</evidence>
<evidence type="ECO:0000259" key="4">
    <source>
        <dbReference type="PROSITE" id="PS50887"/>
    </source>
</evidence>
<feature type="modified residue" description="4-aspartylphosphate" evidence="1">
    <location>
        <position position="54"/>
    </location>
</feature>
<dbReference type="SMART" id="SM00052">
    <property type="entry name" value="EAL"/>
    <property type="match status" value="1"/>
</dbReference>
<sequence length="687" mass="77365">MNPPKLLLVEDAPEIRLLVGRGLMQAGYQVIEACNGLEALKLWPIHRPDLVLMDVCMPEMDGFTASARLRELDPEGDCPIMMLTGSDDLASIERAFELGATDFITKPINLCLLKQRVRYALRGAERERELRHARSLQESARQLAGLCYWEYDPYAQQVNWLNAPTFLEAYIAKPPVHLAGVIEWVVPEERARFEAIIVDSLKTGQAFDLEVRCESQGRPCVLKMMGQKHKLTRRLIGAIQDLTPLRSLESQADYLSHHDVLTGLPNRKLFLVGLEASLEQRAAQQQLWVLVIQIQRLHQISDVLGVAATDQLLMLFAQQLQKCAGPFGQVARLEGSSFALCCTTAHLSEEAAKQQLKEQLKPLLRQWSLAEQDLILSLKVGASCAPDQGSQAYDLLRFAQRALRAQEASSQMTLAIYQPGEIDQLAQRLSLESELRRAVEQEAFTLAYQPQLNLEQGRVVGVESLLRWQHPEKGWISPTVFIPLLEELGLIHHLGEWVMQHACWQLSQWQQQGVCSADQPLRMGINLSPMQFAQPDLAEQLVRAVSQHQIQPRQIKLEITESVAMQDPQASIALLHQLRELGFQIAIDDFGIGFSSLEYLLRFPLDSLKIDRAFVKDITRGRRDRAIIKSLTSLCQGLNIATIAEGVENQRQRDYVDALGVTEIQGYLLSQPLSADDFVAWWSAFQA</sequence>
<dbReference type="Gene3D" id="3.40.50.2300">
    <property type="match status" value="1"/>
</dbReference>
<dbReference type="EMBL" id="JBANFI010000004">
    <property type="protein sequence ID" value="MFK7160911.1"/>
    <property type="molecule type" value="Genomic_DNA"/>
</dbReference>
<dbReference type="CDD" id="cd01949">
    <property type="entry name" value="GGDEF"/>
    <property type="match status" value="1"/>
</dbReference>
<dbReference type="PROSITE" id="PS50110">
    <property type="entry name" value="RESPONSE_REGULATORY"/>
    <property type="match status" value="1"/>
</dbReference>
<evidence type="ECO:0000259" key="2">
    <source>
        <dbReference type="PROSITE" id="PS50110"/>
    </source>
</evidence>
<proteinExistence type="predicted"/>
<dbReference type="PROSITE" id="PS50883">
    <property type="entry name" value="EAL"/>
    <property type="match status" value="1"/>
</dbReference>
<dbReference type="PANTHER" id="PTHR33121">
    <property type="entry name" value="CYCLIC DI-GMP PHOSPHODIESTERASE PDEF"/>
    <property type="match status" value="1"/>
</dbReference>
<comment type="caution">
    <text evidence="5">The sequence shown here is derived from an EMBL/GenBank/DDBJ whole genome shotgun (WGS) entry which is preliminary data.</text>
</comment>
<name>A0ABW8PY54_9GAMM</name>
<dbReference type="Proteomes" id="UP001621714">
    <property type="component" value="Unassembled WGS sequence"/>
</dbReference>
<dbReference type="Gene3D" id="3.20.20.450">
    <property type="entry name" value="EAL domain"/>
    <property type="match status" value="1"/>
</dbReference>
<dbReference type="InterPro" id="IPR001633">
    <property type="entry name" value="EAL_dom"/>
</dbReference>
<dbReference type="InterPro" id="IPR011006">
    <property type="entry name" value="CheY-like_superfamily"/>
</dbReference>
<dbReference type="Pfam" id="PF00072">
    <property type="entry name" value="Response_reg"/>
    <property type="match status" value="1"/>
</dbReference>
<dbReference type="RefSeq" id="WP_405339089.1">
    <property type="nucleotide sequence ID" value="NZ_JBANFI010000004.1"/>
</dbReference>
<dbReference type="Gene3D" id="3.30.70.270">
    <property type="match status" value="1"/>
</dbReference>
<dbReference type="InterPro" id="IPR001789">
    <property type="entry name" value="Sig_transdc_resp-reg_receiver"/>
</dbReference>
<dbReference type="SMART" id="SM00267">
    <property type="entry name" value="GGDEF"/>
    <property type="match status" value="1"/>
</dbReference>
<dbReference type="SUPFAM" id="SSF52172">
    <property type="entry name" value="CheY-like"/>
    <property type="match status" value="1"/>
</dbReference>
<evidence type="ECO:0000259" key="3">
    <source>
        <dbReference type="PROSITE" id="PS50883"/>
    </source>
</evidence>
<dbReference type="Pfam" id="PF00990">
    <property type="entry name" value="GGDEF"/>
    <property type="match status" value="1"/>
</dbReference>
<keyword evidence="6" id="KW-1185">Reference proteome</keyword>
<dbReference type="InterPro" id="IPR050706">
    <property type="entry name" value="Cyclic-di-GMP_PDE-like"/>
</dbReference>
<dbReference type="SMART" id="SM00448">
    <property type="entry name" value="REC"/>
    <property type="match status" value="1"/>
</dbReference>